<dbReference type="SUPFAM" id="SSF55781">
    <property type="entry name" value="GAF domain-like"/>
    <property type="match status" value="1"/>
</dbReference>
<dbReference type="KEGG" id="kpul:GXN76_09450"/>
<dbReference type="Gene3D" id="3.30.450.40">
    <property type="match status" value="1"/>
</dbReference>
<reference evidence="3 4" key="1">
    <citation type="submission" date="2020-01" db="EMBL/GenBank/DDBJ databases">
        <authorList>
            <person name="Gulvik C.A."/>
            <person name="Batra D.G."/>
        </authorList>
    </citation>
    <scope>NUCLEOTIDE SEQUENCE [LARGE SCALE GENOMIC DNA]</scope>
    <source>
        <strain evidence="3 4">W9323</strain>
    </source>
</reference>
<protein>
    <submittedName>
        <fullName evidence="3">GAF domain-containing protein</fullName>
    </submittedName>
</protein>
<dbReference type="RefSeq" id="WP_173222619.1">
    <property type="nucleotide sequence ID" value="NZ_CP048104.1"/>
</dbReference>
<gene>
    <name evidence="3" type="ORF">GXN76_09450</name>
</gene>
<dbReference type="InterPro" id="IPR003018">
    <property type="entry name" value="GAF"/>
</dbReference>
<evidence type="ECO:0000259" key="2">
    <source>
        <dbReference type="Pfam" id="PF13185"/>
    </source>
</evidence>
<keyword evidence="1" id="KW-1133">Transmembrane helix</keyword>
<evidence type="ECO:0000256" key="1">
    <source>
        <dbReference type="SAM" id="Phobius"/>
    </source>
</evidence>
<evidence type="ECO:0000313" key="3">
    <source>
        <dbReference type="EMBL" id="QKG84679.1"/>
    </source>
</evidence>
<dbReference type="Proteomes" id="UP000503088">
    <property type="component" value="Chromosome"/>
</dbReference>
<organism evidence="3 4">
    <name type="scientific">Kroppenstedtia pulmonis</name>
    <dbReference type="NCBI Taxonomy" id="1380685"/>
    <lineage>
        <taxon>Bacteria</taxon>
        <taxon>Bacillati</taxon>
        <taxon>Bacillota</taxon>
        <taxon>Bacilli</taxon>
        <taxon>Bacillales</taxon>
        <taxon>Thermoactinomycetaceae</taxon>
        <taxon>Kroppenstedtia</taxon>
    </lineage>
</organism>
<proteinExistence type="predicted"/>
<keyword evidence="1" id="KW-0812">Transmembrane</keyword>
<keyword evidence="4" id="KW-1185">Reference proteome</keyword>
<sequence length="255" mass="28337">MDAEIILKVMIENPWFAYSIVGFGVIFALIILWRAKNGDAVSLFGLNLQDNSKVKTMEEKITHLEQDHKQSQYVIQSVNKLAMEISAILYRENDDYEERRRGIYTYLLSCVVAVMAGKKGNNPKVCIFVDAGDGSLKVHEAAAHSPDGMRKLRLPISDSAAGYTYDTGIPFFSGDIHTPGNRFKVLPAAEQVYHSLICVPVKVGDQVIGVLSVTGDETGSYSEDERMYLSVYANVLSPLLYRELFGGDEKDDKKG</sequence>
<accession>A0A7D3XJ89</accession>
<dbReference type="EMBL" id="CP048104">
    <property type="protein sequence ID" value="QKG84679.1"/>
    <property type="molecule type" value="Genomic_DNA"/>
</dbReference>
<evidence type="ECO:0000313" key="4">
    <source>
        <dbReference type="Proteomes" id="UP000503088"/>
    </source>
</evidence>
<keyword evidence="1" id="KW-0472">Membrane</keyword>
<name>A0A7D3XJ89_9BACL</name>
<dbReference type="AlphaFoldDB" id="A0A7D3XJ89"/>
<feature type="domain" description="GAF" evidence="2">
    <location>
        <begin position="128"/>
        <end position="236"/>
    </location>
</feature>
<dbReference type="InterPro" id="IPR029016">
    <property type="entry name" value="GAF-like_dom_sf"/>
</dbReference>
<dbReference type="Pfam" id="PF13185">
    <property type="entry name" value="GAF_2"/>
    <property type="match status" value="1"/>
</dbReference>
<feature type="transmembrane region" description="Helical" evidence="1">
    <location>
        <begin position="15"/>
        <end position="33"/>
    </location>
</feature>